<sequence>MPSSNTPKPKLHIPINEKQSSFFQKPYNPHSQSQLSPIPDNSPIKNHHHSDNNSSQSQPESSNSSSSPSPSTVEGDINCQTPLLQPPMSPGKLESGSGGSSDSYPFPSNYKKQSILGNFRNFRMNIRNRLPNTIMKKILLIILALGLLSLGLHQSGANQISLSSGSNTQASLSDDLNMSNSDELTKPFRKPKKPFKLPFGFSTSTGPKYKSIYSDIAGQGKREIDIASDPLPLSATLKERLDAWKEAPGGRGEIDGEVEHGGFVQWNLEQCDTISEQHNTHMIQHSANMWASVNRTSLHQYRMELINHMENVVLKNRLHENYGHGRGIVMVAGNADTLTRVKWSLGMLRSYGSELPVQIYHFPSEKPSEDDPIVQELRELGAELVEAAGQTKDLKKNKSYHLKALAVVQSPFKEVLYLDSDSIPTRDPAYMFDAPNYKRLGIWATPDYWKTSANNPIWSILGVKCRNEWEMETGQMFVDKEQHLDVFLLIQYMLENHQFWFYFSDGDKDIFRWALLALRKRWAVPGRWVGAAALPSGTASGDFCSHTMLQHDSWGEPLFVHYNLLKQIPSGVGRGYSWGRTKQLPLFNTWPATPSTARLDEPPTKPEDDDLPGLGDVDCDMLADSNEQGQARSPAKEMIMRRAVRERGIKVKYHGGWISALCIDLDYIDPRPEERKEADAKRKQIAKEHEKSIKPDDPQVIKPALTKTGDDGESEEEEEKEFEGIIYPDWEQSPIEVVQWRDDPHLSDFEQKIYDLGFKPSGPGF</sequence>
<organism evidence="10 11">
    <name type="scientific">Kwoniella dendrophila CBS 6074</name>
    <dbReference type="NCBI Taxonomy" id="1295534"/>
    <lineage>
        <taxon>Eukaryota</taxon>
        <taxon>Fungi</taxon>
        <taxon>Dikarya</taxon>
        <taxon>Basidiomycota</taxon>
        <taxon>Agaricomycotina</taxon>
        <taxon>Tremellomycetes</taxon>
        <taxon>Tremellales</taxon>
        <taxon>Cryptococcaceae</taxon>
        <taxon>Kwoniella</taxon>
    </lineage>
</organism>
<evidence type="ECO:0000256" key="4">
    <source>
        <dbReference type="ARBA" id="ARBA00022692"/>
    </source>
</evidence>
<accession>A0AAX4JNQ7</accession>
<evidence type="ECO:0000256" key="3">
    <source>
        <dbReference type="ARBA" id="ARBA00022679"/>
    </source>
</evidence>
<feature type="compositionally biased region" description="Basic and acidic residues" evidence="9">
    <location>
        <begin position="675"/>
        <end position="699"/>
    </location>
</feature>
<dbReference type="AlphaFoldDB" id="A0AAX4JNQ7"/>
<evidence type="ECO:0000256" key="2">
    <source>
        <dbReference type="ARBA" id="ARBA00009105"/>
    </source>
</evidence>
<dbReference type="GO" id="GO:0000026">
    <property type="term" value="F:alpha-1,2-mannosyltransferase activity"/>
    <property type="evidence" value="ECO:0007669"/>
    <property type="project" value="TreeGrafter"/>
</dbReference>
<evidence type="ECO:0000256" key="1">
    <source>
        <dbReference type="ARBA" id="ARBA00004323"/>
    </source>
</evidence>
<protein>
    <recommendedName>
        <fullName evidence="12">Alpha 1,2-mannosyltransferase</fullName>
    </recommendedName>
</protein>
<evidence type="ECO:0000256" key="7">
    <source>
        <dbReference type="ARBA" id="ARBA00023034"/>
    </source>
</evidence>
<evidence type="ECO:0000256" key="9">
    <source>
        <dbReference type="SAM" id="MobiDB-lite"/>
    </source>
</evidence>
<dbReference type="SUPFAM" id="SSF53448">
    <property type="entry name" value="Nucleotide-diphospho-sugar transferases"/>
    <property type="match status" value="1"/>
</dbReference>
<keyword evidence="8" id="KW-0472">Membrane</keyword>
<feature type="region of interest" description="Disordered" evidence="9">
    <location>
        <begin position="592"/>
        <end position="612"/>
    </location>
</feature>
<keyword evidence="3" id="KW-0808">Transferase</keyword>
<proteinExistence type="inferred from homology"/>
<evidence type="ECO:0000256" key="6">
    <source>
        <dbReference type="ARBA" id="ARBA00022989"/>
    </source>
</evidence>
<feature type="compositionally biased region" description="Polar residues" evidence="9">
    <location>
        <begin position="17"/>
        <end position="36"/>
    </location>
</feature>
<comment type="subcellular location">
    <subcellularLocation>
        <location evidence="1">Golgi apparatus membrane</location>
        <topology evidence="1">Single-pass type II membrane protein</topology>
    </subcellularLocation>
</comment>
<dbReference type="GeneID" id="91092603"/>
<evidence type="ECO:0000313" key="11">
    <source>
        <dbReference type="Proteomes" id="UP001355207"/>
    </source>
</evidence>
<dbReference type="InterPro" id="IPR029044">
    <property type="entry name" value="Nucleotide-diphossugar_trans"/>
</dbReference>
<feature type="compositionally biased region" description="Low complexity" evidence="9">
    <location>
        <begin position="52"/>
        <end position="71"/>
    </location>
</feature>
<gene>
    <name evidence="10" type="ORF">L201_001931</name>
</gene>
<comment type="similarity">
    <text evidence="2">Belongs to the MNN1/MNT family.</text>
</comment>
<dbReference type="GO" id="GO:0046354">
    <property type="term" value="P:mannan biosynthetic process"/>
    <property type="evidence" value="ECO:0007669"/>
    <property type="project" value="TreeGrafter"/>
</dbReference>
<keyword evidence="11" id="KW-1185">Reference proteome</keyword>
<keyword evidence="5" id="KW-0735">Signal-anchor</keyword>
<keyword evidence="6" id="KW-1133">Transmembrane helix</keyword>
<dbReference type="GO" id="GO:0000139">
    <property type="term" value="C:Golgi membrane"/>
    <property type="evidence" value="ECO:0007669"/>
    <property type="project" value="UniProtKB-SubCell"/>
</dbReference>
<dbReference type="InterPro" id="IPR022751">
    <property type="entry name" value="Alpha_mannosyltransferase"/>
</dbReference>
<reference evidence="10 11" key="1">
    <citation type="submission" date="2024-01" db="EMBL/GenBank/DDBJ databases">
        <title>Comparative genomics of Cryptococcus and Kwoniella reveals pathogenesis evolution and contrasting modes of karyotype evolution via chromosome fusion or intercentromeric recombination.</title>
        <authorList>
            <person name="Coelho M.A."/>
            <person name="David-Palma M."/>
            <person name="Shea T."/>
            <person name="Bowers K."/>
            <person name="McGinley-Smith S."/>
            <person name="Mohammad A.W."/>
            <person name="Gnirke A."/>
            <person name="Yurkov A.M."/>
            <person name="Nowrousian M."/>
            <person name="Sun S."/>
            <person name="Cuomo C.A."/>
            <person name="Heitman J."/>
        </authorList>
    </citation>
    <scope>NUCLEOTIDE SEQUENCE [LARGE SCALE GENOMIC DNA]</scope>
    <source>
        <strain evidence="10 11">CBS 6074</strain>
    </source>
</reference>
<name>A0AAX4JNQ7_9TREE</name>
<feature type="compositionally biased region" description="Polar residues" evidence="9">
    <location>
        <begin position="159"/>
        <end position="170"/>
    </location>
</feature>
<evidence type="ECO:0008006" key="12">
    <source>
        <dbReference type="Google" id="ProtNLM"/>
    </source>
</evidence>
<dbReference type="EMBL" id="CP144099">
    <property type="protein sequence ID" value="WWC87046.1"/>
    <property type="molecule type" value="Genomic_DNA"/>
</dbReference>
<dbReference type="PANTHER" id="PTHR31646">
    <property type="entry name" value="ALPHA-1,2-MANNOSYLTRANSFERASE MNN2"/>
    <property type="match status" value="1"/>
</dbReference>
<evidence type="ECO:0000256" key="5">
    <source>
        <dbReference type="ARBA" id="ARBA00022968"/>
    </source>
</evidence>
<evidence type="ECO:0000313" key="10">
    <source>
        <dbReference type="EMBL" id="WWC87046.1"/>
    </source>
</evidence>
<keyword evidence="7" id="KW-0333">Golgi apparatus</keyword>
<dbReference type="Proteomes" id="UP001355207">
    <property type="component" value="Chromosome 2"/>
</dbReference>
<feature type="region of interest" description="Disordered" evidence="9">
    <location>
        <begin position="675"/>
        <end position="724"/>
    </location>
</feature>
<feature type="region of interest" description="Disordered" evidence="9">
    <location>
        <begin position="1"/>
        <end position="106"/>
    </location>
</feature>
<feature type="compositionally biased region" description="Low complexity" evidence="9">
    <location>
        <begin position="171"/>
        <end position="182"/>
    </location>
</feature>
<dbReference type="RefSeq" id="XP_066073809.1">
    <property type="nucleotide sequence ID" value="XM_066217712.1"/>
</dbReference>
<evidence type="ECO:0000256" key="8">
    <source>
        <dbReference type="ARBA" id="ARBA00023136"/>
    </source>
</evidence>
<feature type="compositionally biased region" description="Acidic residues" evidence="9">
    <location>
        <begin position="711"/>
        <end position="721"/>
    </location>
</feature>
<dbReference type="Pfam" id="PF11051">
    <property type="entry name" value="Mannosyl_trans3"/>
    <property type="match status" value="2"/>
</dbReference>
<dbReference type="PANTHER" id="PTHR31646:SF1">
    <property type="entry name" value="ALPHA-1,2-MANNOSYLTRANSFERASE MNN2"/>
    <property type="match status" value="1"/>
</dbReference>
<feature type="region of interest" description="Disordered" evidence="9">
    <location>
        <begin position="159"/>
        <end position="191"/>
    </location>
</feature>
<keyword evidence="4" id="KW-0812">Transmembrane</keyword>